<accession>A0A9D4UTA3</accession>
<reference evidence="1" key="1">
    <citation type="submission" date="2021-01" db="EMBL/GenBank/DDBJ databases">
        <title>Adiantum capillus-veneris genome.</title>
        <authorList>
            <person name="Fang Y."/>
            <person name="Liao Q."/>
        </authorList>
    </citation>
    <scope>NUCLEOTIDE SEQUENCE</scope>
    <source>
        <strain evidence="1">H3</strain>
        <tissue evidence="1">Leaf</tissue>
    </source>
</reference>
<proteinExistence type="predicted"/>
<dbReference type="Proteomes" id="UP000886520">
    <property type="component" value="Chromosome 11"/>
</dbReference>
<sequence>MKSQQWLQKTANAISGKGMLANDWCSSCVPILGQLWLAARFRSKYGHALADDSAHARDVQLSVCKGFFDGVQCYWSSV</sequence>
<evidence type="ECO:0000313" key="1">
    <source>
        <dbReference type="EMBL" id="KAI5073445.1"/>
    </source>
</evidence>
<keyword evidence="2" id="KW-1185">Reference proteome</keyword>
<gene>
    <name evidence="1" type="ORF">GOP47_0011458</name>
</gene>
<evidence type="ECO:0000313" key="2">
    <source>
        <dbReference type="Proteomes" id="UP000886520"/>
    </source>
</evidence>
<protein>
    <submittedName>
        <fullName evidence="1">Uncharacterized protein</fullName>
    </submittedName>
</protein>
<dbReference type="AlphaFoldDB" id="A0A9D4UTA3"/>
<name>A0A9D4UTA3_ADICA</name>
<organism evidence="1 2">
    <name type="scientific">Adiantum capillus-veneris</name>
    <name type="common">Maidenhair fern</name>
    <dbReference type="NCBI Taxonomy" id="13818"/>
    <lineage>
        <taxon>Eukaryota</taxon>
        <taxon>Viridiplantae</taxon>
        <taxon>Streptophyta</taxon>
        <taxon>Embryophyta</taxon>
        <taxon>Tracheophyta</taxon>
        <taxon>Polypodiopsida</taxon>
        <taxon>Polypodiidae</taxon>
        <taxon>Polypodiales</taxon>
        <taxon>Pteridineae</taxon>
        <taxon>Pteridaceae</taxon>
        <taxon>Vittarioideae</taxon>
        <taxon>Adiantum</taxon>
    </lineage>
</organism>
<comment type="caution">
    <text evidence="1">The sequence shown here is derived from an EMBL/GenBank/DDBJ whole genome shotgun (WGS) entry which is preliminary data.</text>
</comment>
<dbReference type="EMBL" id="JABFUD020000011">
    <property type="protein sequence ID" value="KAI5073445.1"/>
    <property type="molecule type" value="Genomic_DNA"/>
</dbReference>